<comment type="similarity">
    <text evidence="1">Belongs to the PspA/Vipp/IM30 family.</text>
</comment>
<dbReference type="InterPro" id="IPR007157">
    <property type="entry name" value="PspA_VIPP1"/>
</dbReference>
<comment type="caution">
    <text evidence="3">The sequence shown here is derived from an EMBL/GenBank/DDBJ whole genome shotgun (WGS) entry which is preliminary data.</text>
</comment>
<dbReference type="Pfam" id="PF04012">
    <property type="entry name" value="PspA_IM30"/>
    <property type="match status" value="1"/>
</dbReference>
<dbReference type="PANTHER" id="PTHR31088">
    <property type="entry name" value="MEMBRANE-ASSOCIATED PROTEIN VIPP1, CHLOROPLASTIC"/>
    <property type="match status" value="1"/>
</dbReference>
<name>A0ABW9QQ77_9ACTN</name>
<proteinExistence type="inferred from homology"/>
<evidence type="ECO:0000256" key="1">
    <source>
        <dbReference type="ARBA" id="ARBA00043985"/>
    </source>
</evidence>
<evidence type="ECO:0000313" key="3">
    <source>
        <dbReference type="EMBL" id="MST31864.1"/>
    </source>
</evidence>
<reference evidence="3 4" key="1">
    <citation type="submission" date="2019-11" db="EMBL/GenBank/DDBJ databases">
        <title>Acidiferrimicrobium australis gen. nov., sp. nov., an acidophilic and obligately heterotrophic, member of the Actinobacteria that catalyses dissimilatory oxido- reduction of iron isolated from metal-rich acidic water in Chile.</title>
        <authorList>
            <person name="Gonzalez D."/>
            <person name="Huber K."/>
            <person name="Hedrich S."/>
            <person name="Rojas-Villalobos C."/>
            <person name="Quatrini R."/>
            <person name="Dinamarca M.A."/>
            <person name="Schwarz A."/>
            <person name="Canales C."/>
            <person name="Nancucheo I."/>
        </authorList>
    </citation>
    <scope>NUCLEOTIDE SEQUENCE [LARGE SCALE GENOMIC DNA]</scope>
    <source>
        <strain evidence="3 4">USS-CCA1</strain>
    </source>
</reference>
<dbReference type="Proteomes" id="UP000437736">
    <property type="component" value="Unassembled WGS sequence"/>
</dbReference>
<keyword evidence="2" id="KW-0175">Coiled coil</keyword>
<dbReference type="EMBL" id="WJHE01000157">
    <property type="protein sequence ID" value="MST31864.1"/>
    <property type="molecule type" value="Genomic_DNA"/>
</dbReference>
<evidence type="ECO:0000313" key="4">
    <source>
        <dbReference type="Proteomes" id="UP000437736"/>
    </source>
</evidence>
<accession>A0ABW9QQ77</accession>
<gene>
    <name evidence="3" type="ORF">GHK86_03870</name>
</gene>
<dbReference type="PANTHER" id="PTHR31088:SF6">
    <property type="entry name" value="PHAGE SHOCK PROTEIN A"/>
    <property type="match status" value="1"/>
</dbReference>
<sequence length="255" mass="27325">MSSFFHRAKDIVNAKANRALDAAEKPDEMLDYSYEQMLEQITKVRKALVTVAASRKQLEMQEDQLKHSADTLTQQAQQALAVNREDLAREALSRKQVVQQQIAGMDPQHQQLVEQQDKLTATLQALQARVNQFRTQKETMKAQYAASTAVSSVDNQVAGISDTFNNSNAALQRAQDKIAAAQAHAGALDELLESGVLDDVGASHGDDIQRELDQLGATSSVDSELAALKAQAGLAAPAAPAALGSGDEAGTDSLS</sequence>
<evidence type="ECO:0000256" key="2">
    <source>
        <dbReference type="SAM" id="Coils"/>
    </source>
</evidence>
<protein>
    <submittedName>
        <fullName evidence="3">PspA/IM30 family protein</fullName>
    </submittedName>
</protein>
<organism evidence="3 4">
    <name type="scientific">Acidiferrimicrobium australe</name>
    <dbReference type="NCBI Taxonomy" id="2664430"/>
    <lineage>
        <taxon>Bacteria</taxon>
        <taxon>Bacillati</taxon>
        <taxon>Actinomycetota</taxon>
        <taxon>Acidimicrobiia</taxon>
        <taxon>Acidimicrobiales</taxon>
        <taxon>Acidimicrobiaceae</taxon>
        <taxon>Acidiferrimicrobium</taxon>
    </lineage>
</organism>
<keyword evidence="4" id="KW-1185">Reference proteome</keyword>
<feature type="coiled-coil region" evidence="2">
    <location>
        <begin position="109"/>
        <end position="184"/>
    </location>
</feature>